<dbReference type="Proteomes" id="UP000612362">
    <property type="component" value="Unassembled WGS sequence"/>
</dbReference>
<dbReference type="AlphaFoldDB" id="A0A8J3MTL0"/>
<keyword evidence="2" id="KW-1185">Reference proteome</keyword>
<evidence type="ECO:0000313" key="1">
    <source>
        <dbReference type="EMBL" id="GHO47245.1"/>
    </source>
</evidence>
<dbReference type="EMBL" id="BNJF01000003">
    <property type="protein sequence ID" value="GHO47245.1"/>
    <property type="molecule type" value="Genomic_DNA"/>
</dbReference>
<proteinExistence type="predicted"/>
<name>A0A8J3MTL0_9CHLR</name>
<organism evidence="1 2">
    <name type="scientific">Ktedonospora formicarum</name>
    <dbReference type="NCBI Taxonomy" id="2778364"/>
    <lineage>
        <taxon>Bacteria</taxon>
        <taxon>Bacillati</taxon>
        <taxon>Chloroflexota</taxon>
        <taxon>Ktedonobacteria</taxon>
        <taxon>Ktedonobacterales</taxon>
        <taxon>Ktedonobacteraceae</taxon>
        <taxon>Ktedonospora</taxon>
    </lineage>
</organism>
<gene>
    <name evidence="1" type="ORF">KSX_54080</name>
</gene>
<accession>A0A8J3MTL0</accession>
<protein>
    <submittedName>
        <fullName evidence="1">Uncharacterized protein</fullName>
    </submittedName>
</protein>
<sequence length="70" mass="7949">MPSCMVDPNFWVQYNQFAGYSFDVGIAVGFLLGQHMPDNYQQLASNGYCQLKRKASKKLDGMIQSTHENE</sequence>
<comment type="caution">
    <text evidence="1">The sequence shown here is derived from an EMBL/GenBank/DDBJ whole genome shotgun (WGS) entry which is preliminary data.</text>
</comment>
<evidence type="ECO:0000313" key="2">
    <source>
        <dbReference type="Proteomes" id="UP000612362"/>
    </source>
</evidence>
<reference evidence="1" key="1">
    <citation type="submission" date="2020-10" db="EMBL/GenBank/DDBJ databases">
        <title>Taxonomic study of unclassified bacteria belonging to the class Ktedonobacteria.</title>
        <authorList>
            <person name="Yabe S."/>
            <person name="Wang C.M."/>
            <person name="Zheng Y."/>
            <person name="Sakai Y."/>
            <person name="Cavaletti L."/>
            <person name="Monciardini P."/>
            <person name="Donadio S."/>
        </authorList>
    </citation>
    <scope>NUCLEOTIDE SEQUENCE</scope>
    <source>
        <strain evidence="1">SOSP1-1</strain>
    </source>
</reference>